<feature type="region of interest" description="Disordered" evidence="1">
    <location>
        <begin position="1"/>
        <end position="20"/>
    </location>
</feature>
<sequence>MGGGRSGIREKGKGKWRPDVAGVSGVASGLACVTEREAGGKRVEQRACGAKVRDRGGSCGEGEAGGRMVRRGRVATVRVGRVGEEEKRKIVKEI</sequence>
<proteinExistence type="predicted"/>
<evidence type="ECO:0000313" key="3">
    <source>
        <dbReference type="Proteomes" id="UP000239757"/>
    </source>
</evidence>
<dbReference type="EMBL" id="KZ663945">
    <property type="protein sequence ID" value="PPS08844.1"/>
    <property type="molecule type" value="Genomic_DNA"/>
</dbReference>
<evidence type="ECO:0000256" key="1">
    <source>
        <dbReference type="SAM" id="MobiDB-lite"/>
    </source>
</evidence>
<protein>
    <submittedName>
        <fullName evidence="2">Uncharacterized protein</fullName>
    </submittedName>
</protein>
<dbReference type="AlphaFoldDB" id="A0A2P5XZS9"/>
<name>A0A2P5XZS9_GOSBA</name>
<dbReference type="Proteomes" id="UP000239757">
    <property type="component" value="Unassembled WGS sequence"/>
</dbReference>
<dbReference type="PROSITE" id="PS51257">
    <property type="entry name" value="PROKAR_LIPOPROTEIN"/>
    <property type="match status" value="1"/>
</dbReference>
<feature type="compositionally biased region" description="Basic and acidic residues" evidence="1">
    <location>
        <begin position="7"/>
        <end position="18"/>
    </location>
</feature>
<organism evidence="2 3">
    <name type="scientific">Gossypium barbadense</name>
    <name type="common">Sea Island cotton</name>
    <name type="synonym">Hibiscus barbadensis</name>
    <dbReference type="NCBI Taxonomy" id="3634"/>
    <lineage>
        <taxon>Eukaryota</taxon>
        <taxon>Viridiplantae</taxon>
        <taxon>Streptophyta</taxon>
        <taxon>Embryophyta</taxon>
        <taxon>Tracheophyta</taxon>
        <taxon>Spermatophyta</taxon>
        <taxon>Magnoliopsida</taxon>
        <taxon>eudicotyledons</taxon>
        <taxon>Gunneridae</taxon>
        <taxon>Pentapetalae</taxon>
        <taxon>rosids</taxon>
        <taxon>malvids</taxon>
        <taxon>Malvales</taxon>
        <taxon>Malvaceae</taxon>
        <taxon>Malvoideae</taxon>
        <taxon>Gossypium</taxon>
    </lineage>
</organism>
<evidence type="ECO:0000313" key="2">
    <source>
        <dbReference type="EMBL" id="PPS08844.1"/>
    </source>
</evidence>
<reference evidence="2 3" key="1">
    <citation type="submission" date="2015-01" db="EMBL/GenBank/DDBJ databases">
        <title>Genome of allotetraploid Gossypium barbadense reveals genomic plasticity and fiber elongation in cotton evolution.</title>
        <authorList>
            <person name="Chen X."/>
            <person name="Liu X."/>
            <person name="Zhao B."/>
            <person name="Zheng H."/>
            <person name="Hu Y."/>
            <person name="Lu G."/>
            <person name="Yang C."/>
            <person name="Chen J."/>
            <person name="Shan C."/>
            <person name="Zhang L."/>
            <person name="Zhou Y."/>
            <person name="Wang L."/>
            <person name="Guo W."/>
            <person name="Bai Y."/>
            <person name="Ruan J."/>
            <person name="Shangguan X."/>
            <person name="Mao Y."/>
            <person name="Jiang J."/>
            <person name="Zhu Y."/>
            <person name="Lei J."/>
            <person name="Kang H."/>
            <person name="Chen S."/>
            <person name="He X."/>
            <person name="Wang R."/>
            <person name="Wang Y."/>
            <person name="Chen J."/>
            <person name="Wang L."/>
            <person name="Yu S."/>
            <person name="Wang B."/>
            <person name="Wei J."/>
            <person name="Song S."/>
            <person name="Lu X."/>
            <person name="Gao Z."/>
            <person name="Gu W."/>
            <person name="Deng X."/>
            <person name="Ma D."/>
            <person name="Wang S."/>
            <person name="Liang W."/>
            <person name="Fang L."/>
            <person name="Cai C."/>
            <person name="Zhu X."/>
            <person name="Zhou B."/>
            <person name="Zhang Y."/>
            <person name="Chen Z."/>
            <person name="Xu S."/>
            <person name="Zhu R."/>
            <person name="Wang S."/>
            <person name="Zhang T."/>
            <person name="Zhao G."/>
        </authorList>
    </citation>
    <scope>NUCLEOTIDE SEQUENCE [LARGE SCALE GENOMIC DNA]</scope>
    <source>
        <strain evidence="3">cv. Xinhai21</strain>
        <tissue evidence="2">Leaf</tissue>
    </source>
</reference>
<accession>A0A2P5XZS9</accession>
<gene>
    <name evidence="2" type="ORF">GOBAR_AA11796</name>
</gene>